<keyword evidence="2" id="KW-1185">Reference proteome</keyword>
<dbReference type="AlphaFoldDB" id="A0A8T2PWJ8"/>
<protein>
    <submittedName>
        <fullName evidence="1">Uncharacterized protein</fullName>
    </submittedName>
</protein>
<gene>
    <name evidence="1" type="ORF">JZ751_000509</name>
</gene>
<organism evidence="1 2">
    <name type="scientific">Albula glossodonta</name>
    <name type="common">roundjaw bonefish</name>
    <dbReference type="NCBI Taxonomy" id="121402"/>
    <lineage>
        <taxon>Eukaryota</taxon>
        <taxon>Metazoa</taxon>
        <taxon>Chordata</taxon>
        <taxon>Craniata</taxon>
        <taxon>Vertebrata</taxon>
        <taxon>Euteleostomi</taxon>
        <taxon>Actinopterygii</taxon>
        <taxon>Neopterygii</taxon>
        <taxon>Teleostei</taxon>
        <taxon>Albuliformes</taxon>
        <taxon>Albulidae</taxon>
        <taxon>Albula</taxon>
    </lineage>
</organism>
<accession>A0A8T2PWJ8</accession>
<evidence type="ECO:0000313" key="1">
    <source>
        <dbReference type="EMBL" id="KAG9355671.1"/>
    </source>
</evidence>
<comment type="caution">
    <text evidence="1">The sequence shown here is derived from an EMBL/GenBank/DDBJ whole genome shotgun (WGS) entry which is preliminary data.</text>
</comment>
<sequence>MFMANGGKLEGFSRSPVVRRKENPVDTRQITTPPWGACLFDVGSPHACRGREEEEEREVACFRVELGRTFMAFANVSGDFCQAQHLAFVDK</sequence>
<dbReference type="Proteomes" id="UP000824540">
    <property type="component" value="Unassembled WGS sequence"/>
</dbReference>
<evidence type="ECO:0000313" key="2">
    <source>
        <dbReference type="Proteomes" id="UP000824540"/>
    </source>
</evidence>
<dbReference type="EMBL" id="JAFBMS010000001">
    <property type="protein sequence ID" value="KAG9355671.1"/>
    <property type="molecule type" value="Genomic_DNA"/>
</dbReference>
<proteinExistence type="predicted"/>
<name>A0A8T2PWJ8_9TELE</name>
<reference evidence="1" key="1">
    <citation type="thesis" date="2021" institute="BYU ScholarsArchive" country="Provo, UT, USA">
        <title>Applications of and Algorithms for Genome Assembly and Genomic Analyses with an Emphasis on Marine Teleosts.</title>
        <authorList>
            <person name="Pickett B.D."/>
        </authorList>
    </citation>
    <scope>NUCLEOTIDE SEQUENCE</scope>
    <source>
        <strain evidence="1">HI-2016</strain>
    </source>
</reference>